<dbReference type="Pfam" id="PF01694">
    <property type="entry name" value="Rhomboid"/>
    <property type="match status" value="1"/>
</dbReference>
<evidence type="ECO:0000256" key="4">
    <source>
        <dbReference type="ARBA" id="ARBA00023136"/>
    </source>
</evidence>
<dbReference type="InterPro" id="IPR022764">
    <property type="entry name" value="Peptidase_S54_rhomboid_dom"/>
</dbReference>
<dbReference type="EMBL" id="NKHF01000035">
    <property type="protein sequence ID" value="PCK32344.1"/>
    <property type="molecule type" value="Genomic_DNA"/>
</dbReference>
<dbReference type="RefSeq" id="WP_099641522.1">
    <property type="nucleotide sequence ID" value="NZ_NKHF01000035.1"/>
</dbReference>
<feature type="transmembrane region" description="Helical" evidence="5">
    <location>
        <begin position="58"/>
        <end position="75"/>
    </location>
</feature>
<keyword evidence="3 5" id="KW-1133">Transmembrane helix</keyword>
<feature type="transmembrane region" description="Helical" evidence="5">
    <location>
        <begin position="106"/>
        <end position="125"/>
    </location>
</feature>
<dbReference type="GO" id="GO:0004252">
    <property type="term" value="F:serine-type endopeptidase activity"/>
    <property type="evidence" value="ECO:0007669"/>
    <property type="project" value="InterPro"/>
</dbReference>
<keyword evidence="4 5" id="KW-0472">Membrane</keyword>
<dbReference type="InterPro" id="IPR023826">
    <property type="entry name" value="Rhom-like_SP_proteobac"/>
</dbReference>
<evidence type="ECO:0000256" key="3">
    <source>
        <dbReference type="ARBA" id="ARBA00022989"/>
    </source>
</evidence>
<reference evidence="8" key="1">
    <citation type="journal article" date="2019" name="Genome Announc.">
        <title>Draft Genome Sequence of Pseudoalteromonas piscicida Strain 36Y ROTHPW, an Hypersaline Seawater Isolate from the South Coast of Sonora, Mexico.</title>
        <authorList>
            <person name="Sanchez-Diaz R."/>
            <person name="Molina-Garza Z.J."/>
            <person name="Cruz-Suarez L.E."/>
            <person name="Selvin J."/>
            <person name="Kiran G.S."/>
            <person name="Ibarra-Gamez J.C."/>
            <person name="Gomez-Gil B."/>
            <person name="Galaviz-Silva L."/>
        </authorList>
    </citation>
    <scope>NUCLEOTIDE SEQUENCE [LARGE SCALE GENOMIC DNA]</scope>
    <source>
        <strain evidence="8">36Y_RITHPW</strain>
    </source>
</reference>
<feature type="domain" description="Peptidase S54 rhomboid" evidence="6">
    <location>
        <begin position="43"/>
        <end position="186"/>
    </location>
</feature>
<gene>
    <name evidence="7" type="primary">rrtA</name>
    <name evidence="7" type="ORF">CEX98_07740</name>
</gene>
<feature type="transmembrane region" description="Helical" evidence="5">
    <location>
        <begin position="12"/>
        <end position="33"/>
    </location>
</feature>
<keyword evidence="2 5" id="KW-0812">Transmembrane</keyword>
<dbReference type="Gene3D" id="1.20.1540.10">
    <property type="entry name" value="Rhomboid-like"/>
    <property type="match status" value="1"/>
</dbReference>
<evidence type="ECO:0000256" key="1">
    <source>
        <dbReference type="ARBA" id="ARBA00004141"/>
    </source>
</evidence>
<proteinExistence type="predicted"/>
<keyword evidence="8" id="KW-1185">Reference proteome</keyword>
<dbReference type="NCBIfam" id="TIGR03902">
    <property type="entry name" value="rhom_GG_sort"/>
    <property type="match status" value="1"/>
</dbReference>
<dbReference type="GO" id="GO:0016020">
    <property type="term" value="C:membrane"/>
    <property type="evidence" value="ECO:0007669"/>
    <property type="project" value="UniProtKB-SubCell"/>
</dbReference>
<accession>A0A2A5JS99</accession>
<feature type="transmembrane region" description="Helical" evidence="5">
    <location>
        <begin position="168"/>
        <end position="188"/>
    </location>
</feature>
<name>A0A2A5JS99_PSEO7</name>
<evidence type="ECO:0000313" key="8">
    <source>
        <dbReference type="Proteomes" id="UP000228621"/>
    </source>
</evidence>
<dbReference type="AlphaFoldDB" id="A0A2A5JS99"/>
<evidence type="ECO:0000256" key="5">
    <source>
        <dbReference type="SAM" id="Phobius"/>
    </source>
</evidence>
<evidence type="ECO:0000256" key="2">
    <source>
        <dbReference type="ARBA" id="ARBA00022692"/>
    </source>
</evidence>
<dbReference type="OrthoDB" id="196054at2"/>
<evidence type="ECO:0000313" key="7">
    <source>
        <dbReference type="EMBL" id="PCK32344.1"/>
    </source>
</evidence>
<comment type="caution">
    <text evidence="7">The sequence shown here is derived from an EMBL/GenBank/DDBJ whole genome shotgun (WGS) entry which is preliminary data.</text>
</comment>
<dbReference type="InterPro" id="IPR035952">
    <property type="entry name" value="Rhomboid-like_sf"/>
</dbReference>
<comment type="subcellular location">
    <subcellularLocation>
        <location evidence="1">Membrane</location>
        <topology evidence="1">Multi-pass membrane protein</topology>
    </subcellularLocation>
</comment>
<protein>
    <submittedName>
        <fullName evidence="7">Rhombosortase</fullName>
    </submittedName>
</protein>
<sequence>MFDLPTNKEYLIGPLSLAILSAVLMLFNLGYFFDFDRAAINDGEFWRILSGQFTHSNWYHLLLNLLGILFIWLLHAEYTAPKKYWINVVFLGLFTGGMIFQFAPNIVVYTGLSGLLHGLIVWGAIEDIKRKVTTGYLLFVGVWAKVAWEQYSGASEEVARLIDSRVAIEAHLYGAIGGIILALIYMSIKQKKPA</sequence>
<dbReference type="Proteomes" id="UP000228621">
    <property type="component" value="Unassembled WGS sequence"/>
</dbReference>
<organism evidence="7 8">
    <name type="scientific">Pseudoalteromonas piscicida</name>
    <dbReference type="NCBI Taxonomy" id="43662"/>
    <lineage>
        <taxon>Bacteria</taxon>
        <taxon>Pseudomonadati</taxon>
        <taxon>Pseudomonadota</taxon>
        <taxon>Gammaproteobacteria</taxon>
        <taxon>Alteromonadales</taxon>
        <taxon>Pseudoalteromonadaceae</taxon>
        <taxon>Pseudoalteromonas</taxon>
    </lineage>
</organism>
<dbReference type="SUPFAM" id="SSF144091">
    <property type="entry name" value="Rhomboid-like"/>
    <property type="match status" value="1"/>
</dbReference>
<evidence type="ECO:0000259" key="6">
    <source>
        <dbReference type="Pfam" id="PF01694"/>
    </source>
</evidence>
<feature type="transmembrane region" description="Helical" evidence="5">
    <location>
        <begin position="132"/>
        <end position="148"/>
    </location>
</feature>